<evidence type="ECO:0000256" key="9">
    <source>
        <dbReference type="ARBA" id="ARBA00023277"/>
    </source>
</evidence>
<dbReference type="GO" id="GO:0033499">
    <property type="term" value="P:galactose catabolic process via UDP-galactose, Leloir pathway"/>
    <property type="evidence" value="ECO:0007669"/>
    <property type="project" value="TreeGrafter"/>
</dbReference>
<comment type="subunit">
    <text evidence="10">Homodimer.</text>
</comment>
<dbReference type="EC" id="5.1.3.2" evidence="5 10"/>
<dbReference type="PANTHER" id="PTHR43725:SF53">
    <property type="entry name" value="UDP-ARABINOSE 4-EPIMERASE 1"/>
    <property type="match status" value="1"/>
</dbReference>
<comment type="similarity">
    <text evidence="4 10">Belongs to the NAD(P)-dependent epimerase/dehydratase family.</text>
</comment>
<dbReference type="EMBL" id="BJZO01000004">
    <property type="protein sequence ID" value="GEO80138.1"/>
    <property type="molecule type" value="Genomic_DNA"/>
</dbReference>
<dbReference type="OrthoDB" id="9801785at2"/>
<dbReference type="SUPFAM" id="SSF51735">
    <property type="entry name" value="NAD(P)-binding Rossmann-fold domains"/>
    <property type="match status" value="1"/>
</dbReference>
<dbReference type="InterPro" id="IPR001509">
    <property type="entry name" value="Epimerase_deHydtase"/>
</dbReference>
<protein>
    <recommendedName>
        <fullName evidence="6 10">UDP-glucose 4-epimerase</fullName>
        <ecNumber evidence="5 10">5.1.3.2</ecNumber>
    </recommendedName>
</protein>
<gene>
    <name evidence="12" type="ORF">ROR02_02690</name>
</gene>
<keyword evidence="9 10" id="KW-0119">Carbohydrate metabolism</keyword>
<evidence type="ECO:0000256" key="10">
    <source>
        <dbReference type="RuleBase" id="RU366046"/>
    </source>
</evidence>
<evidence type="ECO:0000313" key="12">
    <source>
        <dbReference type="EMBL" id="GEO80138.1"/>
    </source>
</evidence>
<comment type="catalytic activity">
    <reaction evidence="1 10">
        <text>UDP-alpha-D-glucose = UDP-alpha-D-galactose</text>
        <dbReference type="Rhea" id="RHEA:22168"/>
        <dbReference type="ChEBI" id="CHEBI:58885"/>
        <dbReference type="ChEBI" id="CHEBI:66914"/>
        <dbReference type="EC" id="5.1.3.2"/>
    </reaction>
</comment>
<evidence type="ECO:0000256" key="2">
    <source>
        <dbReference type="ARBA" id="ARBA00001911"/>
    </source>
</evidence>
<dbReference type="Pfam" id="PF01370">
    <property type="entry name" value="Epimerase"/>
    <property type="match status" value="1"/>
</dbReference>
<sequence length="333" mass="35285">MRSQYPVLVTGGAGFVGSHACKALARAGYGPVVYDSLVGGVAEAVQWGPLEKGCLSERDRLLSVFDRYRPVAVLHFAGFIEAGESVHAPRRFYRNNVALTLALLDVMRASGVDILVFSSSAAVYGMPDAVPIPENHPLHPVSPYGWTKAMVEQMLADAAAAEGLRYAALRYFNASGAHPDGDLAENHAPETHLIPLAIQAAFGARPPLSVFGTDYDTPDGTCIRDYVHVCDLADAHVLALRHLLEGGDSLVVNLGVGRGASVRDVVDTVGAVTGRPVPTMVAPRRPGDPAVLVADPRRAEGLLGWRPRYTVLSDHVAHAVAALRSRPAALSPG</sequence>
<evidence type="ECO:0000256" key="8">
    <source>
        <dbReference type="ARBA" id="ARBA00023235"/>
    </source>
</evidence>
<proteinExistence type="inferred from homology"/>
<dbReference type="Proteomes" id="UP000321567">
    <property type="component" value="Unassembled WGS sequence"/>
</dbReference>
<dbReference type="UniPathway" id="UPA00214"/>
<evidence type="ECO:0000256" key="6">
    <source>
        <dbReference type="ARBA" id="ARBA00018569"/>
    </source>
</evidence>
<reference evidence="12 13" key="1">
    <citation type="submission" date="2019-07" db="EMBL/GenBank/DDBJ databases">
        <title>Whole genome shotgun sequence of Rhodospirillum oryzae NBRC 107573.</title>
        <authorList>
            <person name="Hosoyama A."/>
            <person name="Uohara A."/>
            <person name="Ohji S."/>
            <person name="Ichikawa N."/>
        </authorList>
    </citation>
    <scope>NUCLEOTIDE SEQUENCE [LARGE SCALE GENOMIC DNA]</scope>
    <source>
        <strain evidence="12 13">NBRC 107573</strain>
    </source>
</reference>
<evidence type="ECO:0000256" key="5">
    <source>
        <dbReference type="ARBA" id="ARBA00013189"/>
    </source>
</evidence>
<dbReference type="AlphaFoldDB" id="A0A512H406"/>
<dbReference type="CDD" id="cd05247">
    <property type="entry name" value="UDP_G4E_1_SDR_e"/>
    <property type="match status" value="1"/>
</dbReference>
<evidence type="ECO:0000256" key="3">
    <source>
        <dbReference type="ARBA" id="ARBA00004947"/>
    </source>
</evidence>
<comment type="caution">
    <text evidence="12">The sequence shown here is derived from an EMBL/GenBank/DDBJ whole genome shotgun (WGS) entry which is preliminary data.</text>
</comment>
<evidence type="ECO:0000256" key="1">
    <source>
        <dbReference type="ARBA" id="ARBA00000083"/>
    </source>
</evidence>
<accession>A0A512H406</accession>
<dbReference type="Gene3D" id="3.90.25.10">
    <property type="entry name" value="UDP-galactose 4-epimerase, domain 1"/>
    <property type="match status" value="1"/>
</dbReference>
<keyword evidence="8 10" id="KW-0413">Isomerase</keyword>
<evidence type="ECO:0000256" key="4">
    <source>
        <dbReference type="ARBA" id="ARBA00007637"/>
    </source>
</evidence>
<comment type="cofactor">
    <cofactor evidence="2 10">
        <name>NAD(+)</name>
        <dbReference type="ChEBI" id="CHEBI:57540"/>
    </cofactor>
</comment>
<feature type="domain" description="NAD-dependent epimerase/dehydratase" evidence="11">
    <location>
        <begin position="7"/>
        <end position="255"/>
    </location>
</feature>
<dbReference type="RefSeq" id="WP_147162206.1">
    <property type="nucleotide sequence ID" value="NZ_BJZO01000004.1"/>
</dbReference>
<organism evidence="12 13">
    <name type="scientific">Pararhodospirillum oryzae</name>
    <dbReference type="NCBI Taxonomy" id="478448"/>
    <lineage>
        <taxon>Bacteria</taxon>
        <taxon>Pseudomonadati</taxon>
        <taxon>Pseudomonadota</taxon>
        <taxon>Alphaproteobacteria</taxon>
        <taxon>Rhodospirillales</taxon>
        <taxon>Rhodospirillaceae</taxon>
        <taxon>Pararhodospirillum</taxon>
    </lineage>
</organism>
<evidence type="ECO:0000256" key="7">
    <source>
        <dbReference type="ARBA" id="ARBA00023027"/>
    </source>
</evidence>
<evidence type="ECO:0000259" key="11">
    <source>
        <dbReference type="Pfam" id="PF01370"/>
    </source>
</evidence>
<dbReference type="InterPro" id="IPR005886">
    <property type="entry name" value="UDP_G4E"/>
</dbReference>
<keyword evidence="13" id="KW-1185">Reference proteome</keyword>
<dbReference type="Gene3D" id="3.40.50.720">
    <property type="entry name" value="NAD(P)-binding Rossmann-like Domain"/>
    <property type="match status" value="1"/>
</dbReference>
<keyword evidence="7 10" id="KW-0520">NAD</keyword>
<comment type="pathway">
    <text evidence="3 10">Carbohydrate metabolism; galactose metabolism.</text>
</comment>
<dbReference type="PANTHER" id="PTHR43725">
    <property type="entry name" value="UDP-GLUCOSE 4-EPIMERASE"/>
    <property type="match status" value="1"/>
</dbReference>
<evidence type="ECO:0000313" key="13">
    <source>
        <dbReference type="Proteomes" id="UP000321567"/>
    </source>
</evidence>
<dbReference type="NCBIfam" id="TIGR01179">
    <property type="entry name" value="galE"/>
    <property type="match status" value="1"/>
</dbReference>
<dbReference type="InterPro" id="IPR036291">
    <property type="entry name" value="NAD(P)-bd_dom_sf"/>
</dbReference>
<dbReference type="GO" id="GO:0003978">
    <property type="term" value="F:UDP-glucose 4-epimerase activity"/>
    <property type="evidence" value="ECO:0007669"/>
    <property type="project" value="UniProtKB-UniRule"/>
</dbReference>
<name>A0A512H406_9PROT</name>